<dbReference type="RefSeq" id="WP_093842435.1">
    <property type="nucleotide sequence ID" value="NZ_FPAB01000002.1"/>
</dbReference>
<evidence type="ECO:0000313" key="4">
    <source>
        <dbReference type="EMBL" id="SFS57546.1"/>
    </source>
</evidence>
<proteinExistence type="inferred from homology"/>
<sequence length="275" mass="28407">MRIRIVDAFTDRPFAGNPAGVVLLESWPAEEWLRRVAAEVNLSETAFAVPLTGRDDADFALRWLTPTTEVELCGHATLATAHVLYTTGTAAGRVRFATRSGVVATEQGAGGAITLDFPAAPLTPVPAPPGLAGRLGAEPRAVYDTGPGLGDLLVELADEATVAGLDPRPEPHEKIIVTAPAAGPGAGYDFVSRCFFPGVGIAEDPVTGSAHTALGPLWAERTGRSRLTGRQLSARGGTVAVEVRGDRTLLSGTAVTVIEGELLAGPDQAVGSQST</sequence>
<dbReference type="PIRSF" id="PIRSF016184">
    <property type="entry name" value="PhzC_PhzF"/>
    <property type="match status" value="1"/>
</dbReference>
<dbReference type="GO" id="GO:0016853">
    <property type="term" value="F:isomerase activity"/>
    <property type="evidence" value="ECO:0007669"/>
    <property type="project" value="UniProtKB-KW"/>
</dbReference>
<dbReference type="Proteomes" id="UP000198873">
    <property type="component" value="Unassembled WGS sequence"/>
</dbReference>
<dbReference type="EMBL" id="FPAB01000002">
    <property type="protein sequence ID" value="SFS57546.1"/>
    <property type="molecule type" value="Genomic_DNA"/>
</dbReference>
<dbReference type="Pfam" id="PF02567">
    <property type="entry name" value="PhzC-PhzF"/>
    <property type="match status" value="1"/>
</dbReference>
<evidence type="ECO:0000256" key="2">
    <source>
        <dbReference type="ARBA" id="ARBA00023235"/>
    </source>
</evidence>
<organism evidence="4 5">
    <name type="scientific">Streptomyces harbinensis</name>
    <dbReference type="NCBI Taxonomy" id="1176198"/>
    <lineage>
        <taxon>Bacteria</taxon>
        <taxon>Bacillati</taxon>
        <taxon>Actinomycetota</taxon>
        <taxon>Actinomycetes</taxon>
        <taxon>Kitasatosporales</taxon>
        <taxon>Streptomycetaceae</taxon>
        <taxon>Streptomyces</taxon>
    </lineage>
</organism>
<evidence type="ECO:0000256" key="1">
    <source>
        <dbReference type="ARBA" id="ARBA00008270"/>
    </source>
</evidence>
<accession>A0A1I6QYM2</accession>
<dbReference type="InterPro" id="IPR003719">
    <property type="entry name" value="Phenazine_PhzF-like"/>
</dbReference>
<dbReference type="PANTHER" id="PTHR13774">
    <property type="entry name" value="PHENAZINE BIOSYNTHESIS PROTEIN"/>
    <property type="match status" value="1"/>
</dbReference>
<comment type="similarity">
    <text evidence="1">Belongs to the PhzF family.</text>
</comment>
<name>A0A1I6QYM2_9ACTN</name>
<dbReference type="STRING" id="1176198.SAMN05444716_102485"/>
<evidence type="ECO:0000256" key="3">
    <source>
        <dbReference type="PIRSR" id="PIRSR016184-1"/>
    </source>
</evidence>
<dbReference type="Gene3D" id="3.10.310.10">
    <property type="entry name" value="Diaminopimelate Epimerase, Chain A, domain 1"/>
    <property type="match status" value="2"/>
</dbReference>
<evidence type="ECO:0000313" key="5">
    <source>
        <dbReference type="Proteomes" id="UP000198873"/>
    </source>
</evidence>
<keyword evidence="2" id="KW-0413">Isomerase</keyword>
<feature type="active site" evidence="3">
    <location>
        <position position="44"/>
    </location>
</feature>
<dbReference type="PANTHER" id="PTHR13774:SF17">
    <property type="entry name" value="PHENAZINE BIOSYNTHESIS-LIKE DOMAIN-CONTAINING PROTEIN"/>
    <property type="match status" value="1"/>
</dbReference>
<dbReference type="SUPFAM" id="SSF54506">
    <property type="entry name" value="Diaminopimelate epimerase-like"/>
    <property type="match status" value="1"/>
</dbReference>
<protein>
    <submittedName>
        <fullName evidence="4">Phenazine biosynthesis protein PhzF family</fullName>
    </submittedName>
</protein>
<dbReference type="AlphaFoldDB" id="A0A1I6QYM2"/>
<dbReference type="GO" id="GO:0005737">
    <property type="term" value="C:cytoplasm"/>
    <property type="evidence" value="ECO:0007669"/>
    <property type="project" value="TreeGrafter"/>
</dbReference>
<keyword evidence="5" id="KW-1185">Reference proteome</keyword>
<gene>
    <name evidence="4" type="ORF">SAMN05444716_102485</name>
</gene>
<dbReference type="NCBIfam" id="TIGR00654">
    <property type="entry name" value="PhzF_family"/>
    <property type="match status" value="1"/>
</dbReference>
<reference evidence="5" key="1">
    <citation type="submission" date="2016-10" db="EMBL/GenBank/DDBJ databases">
        <authorList>
            <person name="Varghese N."/>
            <person name="Submissions S."/>
        </authorList>
    </citation>
    <scope>NUCLEOTIDE SEQUENCE [LARGE SCALE GENOMIC DNA]</scope>
    <source>
        <strain evidence="5">CGMCC 4.7047</strain>
    </source>
</reference>